<evidence type="ECO:0000313" key="4">
    <source>
        <dbReference type="EMBL" id="KDN53211.1"/>
    </source>
</evidence>
<feature type="coiled-coil region" evidence="1">
    <location>
        <begin position="1099"/>
        <end position="1196"/>
    </location>
</feature>
<comment type="caution">
    <text evidence="4">The sequence shown here is derived from an EMBL/GenBank/DDBJ whole genome shotgun (WGS) entry which is preliminary data.</text>
</comment>
<dbReference type="Pfam" id="PF15456">
    <property type="entry name" value="Uds1"/>
    <property type="match status" value="1"/>
</dbReference>
<feature type="region of interest" description="Disordered" evidence="2">
    <location>
        <begin position="579"/>
        <end position="654"/>
    </location>
</feature>
<feature type="compositionally biased region" description="Gly residues" evidence="2">
    <location>
        <begin position="423"/>
        <end position="432"/>
    </location>
</feature>
<feature type="coiled-coil region" evidence="1">
    <location>
        <begin position="1923"/>
        <end position="2014"/>
    </location>
</feature>
<feature type="region of interest" description="Disordered" evidence="2">
    <location>
        <begin position="331"/>
        <end position="369"/>
    </location>
</feature>
<feature type="compositionally biased region" description="Low complexity" evidence="2">
    <location>
        <begin position="341"/>
        <end position="358"/>
    </location>
</feature>
<dbReference type="InParanoid" id="A0A066WHA6"/>
<feature type="compositionally biased region" description="Low complexity" evidence="2">
    <location>
        <begin position="154"/>
        <end position="164"/>
    </location>
</feature>
<dbReference type="GeneID" id="25265804"/>
<feature type="compositionally biased region" description="Basic and acidic residues" evidence="2">
    <location>
        <begin position="1533"/>
        <end position="1547"/>
    </location>
</feature>
<feature type="domain" description="Up-regulated during septation protein 1" evidence="3">
    <location>
        <begin position="524"/>
        <end position="693"/>
    </location>
</feature>
<name>A0A066WHA6_TILAU</name>
<dbReference type="Proteomes" id="UP000027361">
    <property type="component" value="Unassembled WGS sequence"/>
</dbReference>
<evidence type="ECO:0000313" key="5">
    <source>
        <dbReference type="Proteomes" id="UP000027361"/>
    </source>
</evidence>
<organism evidence="4 5">
    <name type="scientific">Tilletiaria anomala (strain ATCC 24038 / CBS 436.72 / UBC 951)</name>
    <dbReference type="NCBI Taxonomy" id="1037660"/>
    <lineage>
        <taxon>Eukaryota</taxon>
        <taxon>Fungi</taxon>
        <taxon>Dikarya</taxon>
        <taxon>Basidiomycota</taxon>
        <taxon>Ustilaginomycotina</taxon>
        <taxon>Exobasidiomycetes</taxon>
        <taxon>Georgefischeriales</taxon>
        <taxon>Tilletiariaceae</taxon>
        <taxon>Tilletiaria</taxon>
    </lineage>
</organism>
<dbReference type="OrthoDB" id="5569911at2759"/>
<feature type="coiled-coil region" evidence="1">
    <location>
        <begin position="1362"/>
        <end position="1396"/>
    </location>
</feature>
<sequence length="2033" mass="217783">MPTLAPPPTPLIRQTAPTDSSGQLSESLLDSGSESNYDDLLGTSDVDSASVAGASVGALARRQKPAPPITIGVARHHFPARYATQQQQKLSHFTSVTKSVSKSAAKAKLVHVSSAEEIKIRRGPASIVPIDAESLATYGPGVPGSGKKTKGVNGSSSIGSSSSSLKKEFARNVSSHANADADADGREGRFTLQPSPPLSNIQSKDCTSSKTSFSATTAASVGASSLTSNHASHPSEPTASSLAGTGLSSSARLSPSSTSTSVSSYSNEHARPSTPSAATAVESSSENGAAVNCAFSLSPSRASNAARQRSNSRPNVVPAVLAATAATAAAAAPGVPPDHGISISSAASRSRRPSPSASGCADEEAGGSGAHHWGVWGQNIVVANEVDDHGLQLQMEMQMQFPATLSLPASPGRDRDASQGWQPKGGGGGMPPGGLLPSNAIKLVEEDNLSLPPLGGGKKGGFAAFSFLKQQAVAQSQLGFSSSSSVIGGSGVGGGDVSGNKPATTTNRFGFRRLVGADEMLNRLLVEQARVDSEHFPVMTLEEVQDSRRDLERLEKRIAETKRKLCVEARIRDAAIALRKSHRRAPSQSAVNTAGANTNGKAEQPQDSILTSSPPSAYSTMSNSNSPTKAPAVRGGAASASQQQSPAEREKMEEKIATATGRVESIAQTLMTLSERATAIRRALLEHHTAVLSQRLDHLEEEQESTLVDSDGASLAGGENAAAIGAVAVAAAAATSASTSMPRQEQGHPRAATPAPLQLHPQRASLDLALRVAKERAEAIEQELEQEKQRSTRLQLQLDEGAAANKNRSSKQLEEVEKLKAELQQARQTSESLQKELDQARLLVELHRSNLEARDTSERQAKSEATALQHQVEALKQQRQQQQQTRERSASTVADSSAEVKSLLEQLAKLKTDLTAAVRDKAGLSARIDSADRSAAEAETRAFKAEASADVHRNEAEEASRTLKHERSRIEDTLRALQKEQLRADTAEHTLDELRRTHEDMSCLHADLRREALAHQATIASLRERAESAEHSLAASEQQRSMGIGKERELLDVQEALRKAERLATAQVEGLKGEQRAHEVTKNLLLEHIELGKVHLSRAEIAERDHAAAEDRASNAEHEAVMHAKSAEDRTVKLKAETKRANESEQQLRQLELAVTAERRLMAERESLFHAFERRLESAEARLREEDKRCAKLLGKLDGREEMDNLLEQIKMGAVGRKERSTAGQNIDSLITSVSEHITDLVDELRRLGGAEADEDESGVVTRLRARTDMHNADMERKVQDLLAAARESQRLIDEREATAAAAQKEVTTLQGRTADLETKHISLEAELESLRKKLSEHVIIAESLNTAQSEAQCTSASSADADELRAEIAKLELTNKELSAKERSLLDQIDHLQEDLTASKAFISDLHKRQSESSASPRKFTSNNAKALEEMAAKLAASQTEADAAQDAIALLKGEVAALKAHTERLAGEREESQRILEAAREEVSLAKGAGTPELAAQKYILELRTRCSQLTTDFANAQVALDAAKQELAHERAQQRNIAREESRAKPAAGPSSPVEAPNGESLQTLATLFPSAVLQGEVQNIDSPLKPAASNRSATTATPKPAGLKQIGNLAKLRAQFEQPASSLSAISTSPVKSRNASGAFSASASSPSVEPSITLDWAKVADEIISLRAVVDELKLKSGDWDDEKQRLLAQLAAMKDAHASAQDLLEEAQKTHELELASSSARVQALENKTLDLQQQLAAANDAISHQDVSAAEPKATELPSVQEAREKLEAELASMTEAYQLAQGPLAEAKKTRDFGSTSVSRLELDERIRDLEKQVADAVSINVLQQGSDAKVATTLNVLPSPSRGNSPRVSPMRKSFKLQAVPGTAKSGMAQTITIPTEVPSPVGGVSPALPAKALPHAPVSQPRPLRTMTLGMDSKQLAQLVRDLEDEVLRLSAARPTMDTSPSELIAELEEALEEAKDELLAAREELDELKMVQTKQRIQLLDEMNTLQEELACVRAKLRLEQRRRMRDPFGTSPISSNATLAP</sequence>
<dbReference type="PANTHER" id="PTHR45615:SF66">
    <property type="entry name" value="CARD DOMAIN-CONTAINING PROTEIN"/>
    <property type="match status" value="1"/>
</dbReference>
<keyword evidence="5" id="KW-1185">Reference proteome</keyword>
<keyword evidence="1" id="KW-0175">Coiled coil</keyword>
<feature type="compositionally biased region" description="Low complexity" evidence="2">
    <location>
        <begin position="238"/>
        <end position="266"/>
    </location>
</feature>
<dbReference type="EMBL" id="JMSN01000003">
    <property type="protein sequence ID" value="KDN53211.1"/>
    <property type="molecule type" value="Genomic_DNA"/>
</dbReference>
<feature type="compositionally biased region" description="Pro residues" evidence="2">
    <location>
        <begin position="1"/>
        <end position="10"/>
    </location>
</feature>
<feature type="region of interest" description="Disordered" evidence="2">
    <location>
        <begin position="738"/>
        <end position="760"/>
    </location>
</feature>
<dbReference type="STRING" id="1037660.A0A066WHA6"/>
<feature type="region of interest" description="Disordered" evidence="2">
    <location>
        <begin position="225"/>
        <end position="283"/>
    </location>
</feature>
<dbReference type="HOGENOM" id="CLU_233385_0_0_1"/>
<dbReference type="PANTHER" id="PTHR45615">
    <property type="entry name" value="MYOSIN HEAVY CHAIN, NON-MUSCLE"/>
    <property type="match status" value="1"/>
</dbReference>
<protein>
    <recommendedName>
        <fullName evidence="3">Up-regulated during septation protein 1 domain-containing protein</fullName>
    </recommendedName>
</protein>
<feature type="region of interest" description="Disordered" evidence="2">
    <location>
        <begin position="945"/>
        <end position="967"/>
    </location>
</feature>
<feature type="region of interest" description="Disordered" evidence="2">
    <location>
        <begin position="1533"/>
        <end position="1561"/>
    </location>
</feature>
<feature type="region of interest" description="Disordered" evidence="2">
    <location>
        <begin position="1"/>
        <end position="41"/>
    </location>
</feature>
<feature type="coiled-coil region" evidence="1">
    <location>
        <begin position="1272"/>
        <end position="1334"/>
    </location>
</feature>
<evidence type="ECO:0000256" key="1">
    <source>
        <dbReference type="SAM" id="Coils"/>
    </source>
</evidence>
<evidence type="ECO:0000259" key="3">
    <source>
        <dbReference type="Pfam" id="PF15456"/>
    </source>
</evidence>
<feature type="region of interest" description="Disordered" evidence="2">
    <location>
        <begin position="853"/>
        <end position="894"/>
    </location>
</feature>
<dbReference type="RefSeq" id="XP_013246050.1">
    <property type="nucleotide sequence ID" value="XM_013390596.1"/>
</dbReference>
<feature type="coiled-coil region" evidence="1">
    <location>
        <begin position="1429"/>
        <end position="1484"/>
    </location>
</feature>
<feature type="compositionally biased region" description="Low complexity" evidence="2">
    <location>
        <begin position="19"/>
        <end position="35"/>
    </location>
</feature>
<feature type="compositionally biased region" description="Polar residues" evidence="2">
    <location>
        <begin position="586"/>
        <end position="628"/>
    </location>
</feature>
<feature type="region of interest" description="Disordered" evidence="2">
    <location>
        <begin position="405"/>
        <end position="436"/>
    </location>
</feature>
<feature type="compositionally biased region" description="Polar residues" evidence="2">
    <location>
        <begin position="273"/>
        <end position="283"/>
    </location>
</feature>
<feature type="region of interest" description="Disordered" evidence="2">
    <location>
        <begin position="1586"/>
        <end position="1606"/>
    </location>
</feature>
<gene>
    <name evidence="4" type="ORF">K437DRAFT_265872</name>
</gene>
<dbReference type="InterPro" id="IPR029191">
    <property type="entry name" value="Uds1"/>
</dbReference>
<accession>A0A066WHA6</accession>
<evidence type="ECO:0000256" key="2">
    <source>
        <dbReference type="SAM" id="MobiDB-lite"/>
    </source>
</evidence>
<dbReference type="OMA" id="RTHEDMS"/>
<feature type="coiled-coil region" evidence="1">
    <location>
        <begin position="1696"/>
        <end position="1784"/>
    </location>
</feature>
<feature type="compositionally biased region" description="Basic and acidic residues" evidence="2">
    <location>
        <begin position="853"/>
        <end position="862"/>
    </location>
</feature>
<proteinExistence type="predicted"/>
<feature type="region of interest" description="Disordered" evidence="2">
    <location>
        <begin position="137"/>
        <end position="207"/>
    </location>
</feature>
<reference evidence="4 5" key="1">
    <citation type="submission" date="2014-05" db="EMBL/GenBank/DDBJ databases">
        <title>Draft genome sequence of a rare smut relative, Tilletiaria anomala UBC 951.</title>
        <authorList>
            <consortium name="DOE Joint Genome Institute"/>
            <person name="Toome M."/>
            <person name="Kuo A."/>
            <person name="Henrissat B."/>
            <person name="Lipzen A."/>
            <person name="Tritt A."/>
            <person name="Yoshinaga Y."/>
            <person name="Zane M."/>
            <person name="Barry K."/>
            <person name="Grigoriev I.V."/>
            <person name="Spatafora J.W."/>
            <person name="Aimea M.C."/>
        </authorList>
    </citation>
    <scope>NUCLEOTIDE SEQUENCE [LARGE SCALE GENOMIC DNA]</scope>
    <source>
        <strain evidence="4 5">UBC 951</strain>
    </source>
</reference>